<feature type="region of interest" description="Disordered" evidence="1">
    <location>
        <begin position="32"/>
        <end position="53"/>
    </location>
</feature>
<evidence type="ECO:0000256" key="1">
    <source>
        <dbReference type="SAM" id="MobiDB-lite"/>
    </source>
</evidence>
<sequence>MIHWAPRIQPTDSLQFHYYFPPSSACVGLKVEERGRGEGPTSSTYKHRRMNKK</sequence>
<dbReference type="AlphaFoldDB" id="A0A9P5CML7"/>
<dbReference type="GeneID" id="63841690"/>
<gene>
    <name evidence="2" type="ORF">M406DRAFT_55885</name>
</gene>
<comment type="caution">
    <text evidence="2">The sequence shown here is derived from an EMBL/GenBank/DDBJ whole genome shotgun (WGS) entry which is preliminary data.</text>
</comment>
<protein>
    <submittedName>
        <fullName evidence="2">Uncharacterized protein</fullName>
    </submittedName>
</protein>
<dbReference type="EMBL" id="MU032348">
    <property type="protein sequence ID" value="KAF3764524.1"/>
    <property type="molecule type" value="Genomic_DNA"/>
</dbReference>
<keyword evidence="3" id="KW-1185">Reference proteome</keyword>
<evidence type="ECO:0000313" key="2">
    <source>
        <dbReference type="EMBL" id="KAF3764524.1"/>
    </source>
</evidence>
<accession>A0A9P5CML7</accession>
<organism evidence="2 3">
    <name type="scientific">Cryphonectria parasitica (strain ATCC 38755 / EP155)</name>
    <dbReference type="NCBI Taxonomy" id="660469"/>
    <lineage>
        <taxon>Eukaryota</taxon>
        <taxon>Fungi</taxon>
        <taxon>Dikarya</taxon>
        <taxon>Ascomycota</taxon>
        <taxon>Pezizomycotina</taxon>
        <taxon>Sordariomycetes</taxon>
        <taxon>Sordariomycetidae</taxon>
        <taxon>Diaporthales</taxon>
        <taxon>Cryphonectriaceae</taxon>
        <taxon>Cryphonectria-Endothia species complex</taxon>
        <taxon>Cryphonectria</taxon>
    </lineage>
</organism>
<evidence type="ECO:0000313" key="3">
    <source>
        <dbReference type="Proteomes" id="UP000803844"/>
    </source>
</evidence>
<proteinExistence type="predicted"/>
<reference evidence="2" key="1">
    <citation type="journal article" date="2020" name="Phytopathology">
        <title>Genome sequence of the chestnut blight fungus Cryphonectria parasitica EP155: A fundamental resource for an archetypical invasive plant pathogen.</title>
        <authorList>
            <person name="Crouch J.A."/>
            <person name="Dawe A."/>
            <person name="Aerts A."/>
            <person name="Barry K."/>
            <person name="Churchill A.C.L."/>
            <person name="Grimwood J."/>
            <person name="Hillman B."/>
            <person name="Milgroom M.G."/>
            <person name="Pangilinan J."/>
            <person name="Smith M."/>
            <person name="Salamov A."/>
            <person name="Schmutz J."/>
            <person name="Yadav J."/>
            <person name="Grigoriev I.V."/>
            <person name="Nuss D."/>
        </authorList>
    </citation>
    <scope>NUCLEOTIDE SEQUENCE</scope>
    <source>
        <strain evidence="2">EP155</strain>
    </source>
</reference>
<dbReference type="RefSeq" id="XP_040775485.1">
    <property type="nucleotide sequence ID" value="XM_040924561.1"/>
</dbReference>
<dbReference type="Proteomes" id="UP000803844">
    <property type="component" value="Unassembled WGS sequence"/>
</dbReference>
<name>A0A9P5CML7_CRYP1</name>